<evidence type="ECO:0000313" key="2">
    <source>
        <dbReference type="Proteomes" id="UP000002271"/>
    </source>
</evidence>
<sequence length="111" mass="13327">MRRKLGKRQIDTIRRFFAKLQKYQILTDTPYEICERKHIINKNQGKLVIFEDESLTYNLGYGRQVINNLLKKGIFYEKKVKDPKINRKVKVICINKDYLPQIQNLINNNNK</sequence>
<dbReference type="RefSeq" id="NP_666543.1">
    <property type="nucleotide sequence ID" value="NC_004086.1"/>
</dbReference>
<organismHost>
    <name type="scientific">Saccharolobus islandicus</name>
    <name type="common">Sulfolobus islandicus</name>
    <dbReference type="NCBI Taxonomy" id="43080"/>
</organismHost>
<protein>
    <submittedName>
        <fullName evidence="1">Uncharacterized protein</fullName>
    </submittedName>
</protein>
<reference evidence="1 2" key="1">
    <citation type="journal article" date="2001" name="Virology">
        <title>Sequences and replication of genomes of the archaeal rudiviruses SIRV1 and SIRV2: relationships to the archaeal lipothrixvirus SIFV and some eukaryal viruses.</title>
        <authorList>
            <person name="Peng X."/>
            <person name="Blum H."/>
            <person name="She Q."/>
            <person name="Mallok S."/>
            <person name="Brugger K."/>
            <person name="Garrett R.A."/>
            <person name="Zillig W."/>
            <person name="Prangishvili D."/>
        </authorList>
    </citation>
    <scope>NUCLEOTIDE SEQUENCE</scope>
    <source>
        <strain evidence="1 2">HVE10/4</strain>
    </source>
</reference>
<dbReference type="EMBL" id="AJ344259">
    <property type="protein sequence ID" value="CAC87284.1"/>
    <property type="molecule type" value="Genomic_DNA"/>
</dbReference>
<name>Q8V9Q9_SIRV2</name>
<organism evidence="1 2">
    <name type="scientific">Sulfolobus islandicus rod-shaped virus 2</name>
    <name type="common">SIRV2</name>
    <name type="synonym">Sulfolobus virus SIRV-2</name>
    <dbReference type="NCBI Taxonomy" id="157899"/>
    <lineage>
        <taxon>Viruses</taxon>
        <taxon>Adnaviria</taxon>
        <taxon>Zilligvirae</taxon>
        <taxon>Taleaviricota</taxon>
        <taxon>Tokiviricetes</taxon>
        <taxon>Ligamenvirales</taxon>
        <taxon>Rudiviridae</taxon>
        <taxon>Icerudivirus</taxon>
        <taxon>Icerudivirus hveragerdiense</taxon>
        <taxon>Icerudivirus SIRV2</taxon>
    </lineage>
</organism>
<dbReference type="GeneID" id="951412"/>
<proteinExistence type="predicted"/>
<evidence type="ECO:0000313" key="1">
    <source>
        <dbReference type="EMBL" id="CAC87284.1"/>
    </source>
</evidence>
<dbReference type="KEGG" id="vg:951412"/>
<dbReference type="Proteomes" id="UP000002271">
    <property type="component" value="Segment"/>
</dbReference>
<keyword evidence="2" id="KW-1185">Reference proteome</keyword>
<accession>Q8V9Q9</accession>